<evidence type="ECO:0000256" key="4">
    <source>
        <dbReference type="ARBA" id="ARBA00022892"/>
    </source>
</evidence>
<dbReference type="SUPFAM" id="SSF52540">
    <property type="entry name" value="P-loop containing nucleoside triphosphate hydrolases"/>
    <property type="match status" value="1"/>
</dbReference>
<keyword evidence="6 7" id="KW-0342">GTP-binding</keyword>
<accession>A0A9R1VNB5</accession>
<evidence type="ECO:0000256" key="1">
    <source>
        <dbReference type="ARBA" id="ARBA00010290"/>
    </source>
</evidence>
<evidence type="ECO:0000313" key="10">
    <source>
        <dbReference type="Proteomes" id="UP000235145"/>
    </source>
</evidence>
<proteinExistence type="inferred from homology"/>
<evidence type="ECO:0000256" key="7">
    <source>
        <dbReference type="PIRSR" id="PIRSR606689-1"/>
    </source>
</evidence>
<organism evidence="9 10">
    <name type="scientific">Lactuca sativa</name>
    <name type="common">Garden lettuce</name>
    <dbReference type="NCBI Taxonomy" id="4236"/>
    <lineage>
        <taxon>Eukaryota</taxon>
        <taxon>Viridiplantae</taxon>
        <taxon>Streptophyta</taxon>
        <taxon>Embryophyta</taxon>
        <taxon>Tracheophyta</taxon>
        <taxon>Spermatophyta</taxon>
        <taxon>Magnoliopsida</taxon>
        <taxon>eudicotyledons</taxon>
        <taxon>Gunneridae</taxon>
        <taxon>Pentapetalae</taxon>
        <taxon>asterids</taxon>
        <taxon>campanulids</taxon>
        <taxon>Asterales</taxon>
        <taxon>Asteraceae</taxon>
        <taxon>Cichorioideae</taxon>
        <taxon>Cichorieae</taxon>
        <taxon>Lactucinae</taxon>
        <taxon>Lactuca</taxon>
    </lineage>
</organism>
<dbReference type="GO" id="GO:0003924">
    <property type="term" value="F:GTPase activity"/>
    <property type="evidence" value="ECO:0007669"/>
    <property type="project" value="InterPro"/>
</dbReference>
<dbReference type="GO" id="GO:0015031">
    <property type="term" value="P:protein transport"/>
    <property type="evidence" value="ECO:0007669"/>
    <property type="project" value="UniProtKB-KW"/>
</dbReference>
<dbReference type="InterPro" id="IPR024156">
    <property type="entry name" value="Small_GTPase_ARF"/>
</dbReference>
<keyword evidence="5" id="KW-0653">Protein transport</keyword>
<feature type="binding site" evidence="7">
    <location>
        <begin position="24"/>
        <end position="31"/>
    </location>
    <ligand>
        <name>GTP</name>
        <dbReference type="ChEBI" id="CHEBI:37565"/>
    </ligand>
</feature>
<keyword evidence="3 7" id="KW-0547">Nucleotide-binding</keyword>
<name>A0A9R1VNB5_LACSA</name>
<dbReference type="PANTHER" id="PTHR45909">
    <property type="entry name" value="ADP-RIBOSYLATION FACTOR-RELATED PROTEIN 1"/>
    <property type="match status" value="1"/>
</dbReference>
<gene>
    <name evidence="9" type="ORF">LSAT_V11C400227900</name>
</gene>
<dbReference type="Gene3D" id="3.40.50.300">
    <property type="entry name" value="P-loop containing nucleotide triphosphate hydrolases"/>
    <property type="match status" value="1"/>
</dbReference>
<evidence type="ECO:0000256" key="3">
    <source>
        <dbReference type="ARBA" id="ARBA00022741"/>
    </source>
</evidence>
<reference evidence="9 10" key="1">
    <citation type="journal article" date="2017" name="Nat. Commun.">
        <title>Genome assembly with in vitro proximity ligation data and whole-genome triplication in lettuce.</title>
        <authorList>
            <person name="Reyes-Chin-Wo S."/>
            <person name="Wang Z."/>
            <person name="Yang X."/>
            <person name="Kozik A."/>
            <person name="Arikit S."/>
            <person name="Song C."/>
            <person name="Xia L."/>
            <person name="Froenicke L."/>
            <person name="Lavelle D.O."/>
            <person name="Truco M.J."/>
            <person name="Xia R."/>
            <person name="Zhu S."/>
            <person name="Xu C."/>
            <person name="Xu H."/>
            <person name="Xu X."/>
            <person name="Cox K."/>
            <person name="Korf I."/>
            <person name="Meyers B.C."/>
            <person name="Michelmore R.W."/>
        </authorList>
    </citation>
    <scope>NUCLEOTIDE SEQUENCE [LARGE SCALE GENOMIC DNA]</scope>
    <source>
        <strain evidence="10">cv. Salinas</strain>
        <tissue evidence="9">Seedlings</tissue>
    </source>
</reference>
<comment type="caution">
    <text evidence="9">The sequence shown here is derived from an EMBL/GenBank/DDBJ whole genome shotgun (WGS) entry which is preliminary data.</text>
</comment>
<dbReference type="GO" id="GO:0016192">
    <property type="term" value="P:vesicle-mediated transport"/>
    <property type="evidence" value="ECO:0007669"/>
    <property type="project" value="UniProtKB-KW"/>
</dbReference>
<dbReference type="InterPro" id="IPR006689">
    <property type="entry name" value="Small_GTPase_ARF/SAR"/>
</dbReference>
<dbReference type="PANTHER" id="PTHR45909:SF1">
    <property type="entry name" value="ADP-RIBOSYLATION FACTOR-RELATED PROTEIN 1"/>
    <property type="match status" value="1"/>
</dbReference>
<keyword evidence="8" id="KW-0479">Metal-binding</keyword>
<keyword evidence="2" id="KW-0519">Myristate</keyword>
<keyword evidence="8" id="KW-0460">Magnesium</keyword>
<evidence type="ECO:0000256" key="6">
    <source>
        <dbReference type="ARBA" id="ARBA00023134"/>
    </source>
</evidence>
<dbReference type="Pfam" id="PF00025">
    <property type="entry name" value="Arf"/>
    <property type="match status" value="1"/>
</dbReference>
<feature type="binding site" evidence="8">
    <location>
        <position position="31"/>
    </location>
    <ligand>
        <name>Mg(2+)</name>
        <dbReference type="ChEBI" id="CHEBI:18420"/>
    </ligand>
</feature>
<dbReference type="InterPro" id="IPR027417">
    <property type="entry name" value="P-loop_NTPase"/>
</dbReference>
<keyword evidence="4" id="KW-0931">ER-Golgi transport</keyword>
<evidence type="ECO:0000313" key="9">
    <source>
        <dbReference type="EMBL" id="KAJ0210592.1"/>
    </source>
</evidence>
<feature type="binding site" evidence="7">
    <location>
        <position position="64"/>
    </location>
    <ligand>
        <name>GTP</name>
        <dbReference type="ChEBI" id="CHEBI:37565"/>
    </ligand>
</feature>
<evidence type="ECO:0000256" key="2">
    <source>
        <dbReference type="ARBA" id="ARBA00022707"/>
    </source>
</evidence>
<keyword evidence="10" id="KW-1185">Reference proteome</keyword>
<comment type="similarity">
    <text evidence="1">Belongs to the small GTPase superfamily. Arf family.</text>
</comment>
<dbReference type="Proteomes" id="UP000235145">
    <property type="component" value="Unassembled WGS sequence"/>
</dbReference>
<dbReference type="AlphaFoldDB" id="A0A9R1VNB5"/>
<dbReference type="GO" id="GO:0046872">
    <property type="term" value="F:metal ion binding"/>
    <property type="evidence" value="ECO:0007669"/>
    <property type="project" value="UniProtKB-KW"/>
</dbReference>
<dbReference type="EMBL" id="NBSK02000004">
    <property type="protein sequence ID" value="KAJ0210592.1"/>
    <property type="molecule type" value="Genomic_DNA"/>
</dbReference>
<keyword evidence="5" id="KW-0813">Transport</keyword>
<protein>
    <submittedName>
        <fullName evidence="9">Uncharacterized protein</fullName>
    </submittedName>
</protein>
<keyword evidence="2" id="KW-0449">Lipoprotein</keyword>
<sequence>MFSLFYGLWKYLVNKTEFQLLILGIDKARKTVIISLLFHYYILLFNIGRIETSNTKLVFWDLGGQEAYVVLFVVDASCPSRFEDSKSALVCFHFLLSELRLVDLSVDFFVLAKSQNQHMMPPYAAFYPHGGVYAHPVVHLVSLLDLSKIIL</sequence>
<evidence type="ECO:0000256" key="8">
    <source>
        <dbReference type="PIRSR" id="PIRSR606689-2"/>
    </source>
</evidence>
<evidence type="ECO:0000256" key="5">
    <source>
        <dbReference type="ARBA" id="ARBA00022927"/>
    </source>
</evidence>
<dbReference type="GO" id="GO:0005525">
    <property type="term" value="F:GTP binding"/>
    <property type="evidence" value="ECO:0007669"/>
    <property type="project" value="UniProtKB-KW"/>
</dbReference>